<dbReference type="PANTHER" id="PTHR43371">
    <property type="entry name" value="VITAMIN B12-DEPENDENT RIBONUCLEOTIDE REDUCTASE"/>
    <property type="match status" value="1"/>
</dbReference>
<dbReference type="InterPro" id="IPR050862">
    <property type="entry name" value="RdRp_reductase_class-2"/>
</dbReference>
<dbReference type="Proteomes" id="UP000198611">
    <property type="component" value="Unassembled WGS sequence"/>
</dbReference>
<evidence type="ECO:0000256" key="2">
    <source>
        <dbReference type="ARBA" id="ARBA00022628"/>
    </source>
</evidence>
<evidence type="ECO:0000259" key="6">
    <source>
        <dbReference type="Pfam" id="PF02867"/>
    </source>
</evidence>
<keyword evidence="3" id="KW-0560">Oxidoreductase</keyword>
<feature type="compositionally biased region" description="Polar residues" evidence="5">
    <location>
        <begin position="262"/>
        <end position="273"/>
    </location>
</feature>
<name>A0A1I1NAN7_9GAMM</name>
<protein>
    <submittedName>
        <fullName evidence="7">Ribonucleotide reductase, barrel domain</fullName>
    </submittedName>
</protein>
<dbReference type="GO" id="GO:0004748">
    <property type="term" value="F:ribonucleoside-diphosphate reductase activity, thioredoxin disulfide as acceptor"/>
    <property type="evidence" value="ECO:0007669"/>
    <property type="project" value="TreeGrafter"/>
</dbReference>
<evidence type="ECO:0000256" key="3">
    <source>
        <dbReference type="ARBA" id="ARBA00023002"/>
    </source>
</evidence>
<evidence type="ECO:0000256" key="5">
    <source>
        <dbReference type="SAM" id="MobiDB-lite"/>
    </source>
</evidence>
<keyword evidence="8" id="KW-1185">Reference proteome</keyword>
<sequence length="633" mass="69885">MDYDGLKKVVPTMVRMLDRVLDTTYWPLEQQRQEAMNKRRIGLGITGLGDALAMLGVRYDSDDGRALAGSIQRYITVEAYKASVEMAREYGAFPLFSQEYLKSPFIQRLPKEVREGIAEHGIRNSHLISIAPTGTISLAFGDNVSNGIEPAFAWHYNRKVRQDGGSWVDNRVEDYAFRLYREMFGEPERLPASFVSALEISAEDHKAMVEAVAPWVDSSISKTVNVPEDYPYEDFKDLYVSAYRAGLKGITTFRPNAVTGSVLSTSDSGSAETSPEDLDQSNPDRRVQLDRVPEPALASLRWPSRPETPAGNPSQTYLVDDGEAGVKFAAVVGHIKNGRNHPFEVWTLGNEQPRVLSAVAKLLSMDMRSSDNAWLAYKLDALERVNGQPMRLAMPPEGERVPVRSPVAALARLVRYRCEELDAMATDDPTPVMDALMSLKEPKAGPDGTMSWTVDVMNPATGDDFIVVLKELTMPDGQRRPYSVWVSGEYPAALDGLCKVLSLDMRVIDLAWVGEKLRQLRDYPEHQGDFLARIPGKEKQRSYPSTVAYMAELILHRFVMLGLLDEDARPVAPMGVVESVSESDGEGDQAEVRQGQGGGIVAGKQCSHCGHYAVIPRDGCDYCTACGAIGHCG</sequence>
<keyword evidence="4" id="KW-0170">Cobalt</keyword>
<evidence type="ECO:0000313" key="8">
    <source>
        <dbReference type="Proteomes" id="UP000198611"/>
    </source>
</evidence>
<reference evidence="7 8" key="1">
    <citation type="submission" date="2016-10" db="EMBL/GenBank/DDBJ databases">
        <authorList>
            <person name="de Groot N.N."/>
        </authorList>
    </citation>
    <scope>NUCLEOTIDE SEQUENCE [LARGE SCALE GENOMIC DNA]</scope>
    <source>
        <strain evidence="7 8">HL3</strain>
    </source>
</reference>
<comment type="cofactor">
    <cofactor evidence="1">
        <name>adenosylcob(III)alamin</name>
        <dbReference type="ChEBI" id="CHEBI:18408"/>
    </cofactor>
</comment>
<dbReference type="PANTHER" id="PTHR43371:SF1">
    <property type="entry name" value="RIBONUCLEOSIDE-DIPHOSPHATE REDUCTASE"/>
    <property type="match status" value="1"/>
</dbReference>
<dbReference type="EMBL" id="FOMJ01000001">
    <property type="protein sequence ID" value="SFC92538.1"/>
    <property type="molecule type" value="Genomic_DNA"/>
</dbReference>
<feature type="compositionally biased region" description="Basic and acidic residues" evidence="5">
    <location>
        <begin position="282"/>
        <end position="293"/>
    </location>
</feature>
<dbReference type="AlphaFoldDB" id="A0A1I1NAN7"/>
<dbReference type="SUPFAM" id="SSF51998">
    <property type="entry name" value="PFL-like glycyl radical enzymes"/>
    <property type="match status" value="1"/>
</dbReference>
<keyword evidence="2" id="KW-0846">Cobalamin</keyword>
<dbReference type="Gene3D" id="3.20.70.20">
    <property type="match status" value="1"/>
</dbReference>
<dbReference type="STRING" id="1123397.SAMN05660831_00103"/>
<evidence type="ECO:0000313" key="7">
    <source>
        <dbReference type="EMBL" id="SFC92538.1"/>
    </source>
</evidence>
<dbReference type="GO" id="GO:0031419">
    <property type="term" value="F:cobalamin binding"/>
    <property type="evidence" value="ECO:0007669"/>
    <property type="project" value="UniProtKB-KW"/>
</dbReference>
<organism evidence="7 8">
    <name type="scientific">Thiohalospira halophila DSM 15071</name>
    <dbReference type="NCBI Taxonomy" id="1123397"/>
    <lineage>
        <taxon>Bacteria</taxon>
        <taxon>Pseudomonadati</taxon>
        <taxon>Pseudomonadota</taxon>
        <taxon>Gammaproteobacteria</taxon>
        <taxon>Thiohalospirales</taxon>
        <taxon>Thiohalospiraceae</taxon>
        <taxon>Thiohalospira</taxon>
    </lineage>
</organism>
<dbReference type="PRINTS" id="PR01183">
    <property type="entry name" value="RIBORDTASEM1"/>
</dbReference>
<evidence type="ECO:0000256" key="4">
    <source>
        <dbReference type="ARBA" id="ARBA00023285"/>
    </source>
</evidence>
<accession>A0A1I1NAN7</accession>
<gene>
    <name evidence="7" type="ORF">SAMN05660831_00103</name>
</gene>
<dbReference type="InterPro" id="IPR000788">
    <property type="entry name" value="RNR_lg_C"/>
</dbReference>
<feature type="region of interest" description="Disordered" evidence="5">
    <location>
        <begin position="262"/>
        <end position="315"/>
    </location>
</feature>
<proteinExistence type="predicted"/>
<evidence type="ECO:0000256" key="1">
    <source>
        <dbReference type="ARBA" id="ARBA00001922"/>
    </source>
</evidence>
<dbReference type="Pfam" id="PF02867">
    <property type="entry name" value="Ribonuc_red_lgC"/>
    <property type="match status" value="1"/>
</dbReference>
<feature type="domain" description="Ribonucleotide reductase large subunit C-terminal" evidence="6">
    <location>
        <begin position="2"/>
        <end position="252"/>
    </location>
</feature>